<proteinExistence type="predicted"/>
<accession>A0A9D9I982</accession>
<feature type="signal peptide" evidence="2">
    <location>
        <begin position="1"/>
        <end position="18"/>
    </location>
</feature>
<feature type="chain" id="PRO_5038606295" description="DUF4394 domain-containing protein" evidence="2">
    <location>
        <begin position="19"/>
        <end position="286"/>
    </location>
</feature>
<feature type="region of interest" description="Disordered" evidence="1">
    <location>
        <begin position="266"/>
        <end position="286"/>
    </location>
</feature>
<gene>
    <name evidence="3" type="ORF">IAB99_06195</name>
</gene>
<reference evidence="3" key="2">
    <citation type="journal article" date="2021" name="PeerJ">
        <title>Extensive microbial diversity within the chicken gut microbiome revealed by metagenomics and culture.</title>
        <authorList>
            <person name="Gilroy R."/>
            <person name="Ravi A."/>
            <person name="Getino M."/>
            <person name="Pursley I."/>
            <person name="Horton D.L."/>
            <person name="Alikhan N.F."/>
            <person name="Baker D."/>
            <person name="Gharbi K."/>
            <person name="Hall N."/>
            <person name="Watson M."/>
            <person name="Adriaenssens E.M."/>
            <person name="Foster-Nyarko E."/>
            <person name="Jarju S."/>
            <person name="Secka A."/>
            <person name="Antonio M."/>
            <person name="Oren A."/>
            <person name="Chaudhuri R.R."/>
            <person name="La Ragione R."/>
            <person name="Hildebrand F."/>
            <person name="Pallen M.J."/>
        </authorList>
    </citation>
    <scope>NUCLEOTIDE SEQUENCE</scope>
    <source>
        <strain evidence="3">B1-15692</strain>
    </source>
</reference>
<evidence type="ECO:0000256" key="1">
    <source>
        <dbReference type="SAM" id="MobiDB-lite"/>
    </source>
</evidence>
<keyword evidence="2" id="KW-0732">Signal</keyword>
<reference evidence="3" key="1">
    <citation type="submission" date="2020-10" db="EMBL/GenBank/DDBJ databases">
        <authorList>
            <person name="Gilroy R."/>
        </authorList>
    </citation>
    <scope>NUCLEOTIDE SEQUENCE</scope>
    <source>
        <strain evidence="3">B1-15692</strain>
    </source>
</reference>
<sequence>MKNILFTALMFFPLAGFAEEYQILCITGECYSVDADGVVSRLFPMSVVTDEYAVEAGGTGCRAVFASMDNGFRYMLSLSPEASFRISDIEEETSSKKVRLTRLDDMKTEMIVSGDMALYSDVETRRGYESDYISVFDKLTADDKDVGYSLVGKCNGGIFSIDSLYSKPFDYLISLDIGDFDDREIAVVSNYEPDSLYVAVYAIQRESGNVSIYTLGDMLTFGVAPMSDVAFMVSDSGKTDYPAFFAVASKEYFNYVDTYNTLFTEEGSSQDHPSRSPVGFSMINRK</sequence>
<protein>
    <recommendedName>
        <fullName evidence="5">DUF4394 domain-containing protein</fullName>
    </recommendedName>
</protein>
<evidence type="ECO:0000313" key="4">
    <source>
        <dbReference type="Proteomes" id="UP000823660"/>
    </source>
</evidence>
<comment type="caution">
    <text evidence="3">The sequence shown here is derived from an EMBL/GenBank/DDBJ whole genome shotgun (WGS) entry which is preliminary data.</text>
</comment>
<dbReference type="EMBL" id="JADIMH010000034">
    <property type="protein sequence ID" value="MBO8467336.1"/>
    <property type="molecule type" value="Genomic_DNA"/>
</dbReference>
<evidence type="ECO:0008006" key="5">
    <source>
        <dbReference type="Google" id="ProtNLM"/>
    </source>
</evidence>
<organism evidence="3 4">
    <name type="scientific">Candidatus Cryptobacteroides faecipullorum</name>
    <dbReference type="NCBI Taxonomy" id="2840764"/>
    <lineage>
        <taxon>Bacteria</taxon>
        <taxon>Pseudomonadati</taxon>
        <taxon>Bacteroidota</taxon>
        <taxon>Bacteroidia</taxon>
        <taxon>Bacteroidales</taxon>
        <taxon>Candidatus Cryptobacteroides</taxon>
    </lineage>
</organism>
<evidence type="ECO:0000313" key="3">
    <source>
        <dbReference type="EMBL" id="MBO8467336.1"/>
    </source>
</evidence>
<name>A0A9D9I982_9BACT</name>
<evidence type="ECO:0000256" key="2">
    <source>
        <dbReference type="SAM" id="SignalP"/>
    </source>
</evidence>
<dbReference type="AlphaFoldDB" id="A0A9D9I982"/>
<dbReference type="Proteomes" id="UP000823660">
    <property type="component" value="Unassembled WGS sequence"/>
</dbReference>